<dbReference type="GO" id="GO:0003677">
    <property type="term" value="F:DNA binding"/>
    <property type="evidence" value="ECO:0007669"/>
    <property type="project" value="UniProtKB-KW"/>
</dbReference>
<dbReference type="Proteomes" id="UP000274515">
    <property type="component" value="Unassembled WGS sequence"/>
</dbReference>
<keyword evidence="4" id="KW-1185">Reference proteome</keyword>
<gene>
    <name evidence="3" type="ORF">EIL87_12465</name>
</gene>
<sequence>MTPPKRTTITSRQRSRLRRPLYEPLESDLDQTAEKSDQKPCASDEQKASADAQLLYTPEEAAAKLRVRPSWLRRKASTRAIPCRFIGKHLRFAEEDLRQIAGLSSQHGESL</sequence>
<dbReference type="InterPro" id="IPR041657">
    <property type="entry name" value="HTH_17"/>
</dbReference>
<evidence type="ECO:0000313" key="3">
    <source>
        <dbReference type="EMBL" id="RRO17074.1"/>
    </source>
</evidence>
<dbReference type="AlphaFoldDB" id="A0A426JV77"/>
<feature type="compositionally biased region" description="Basic and acidic residues" evidence="1">
    <location>
        <begin position="32"/>
        <end position="48"/>
    </location>
</feature>
<dbReference type="EMBL" id="RSAA01000010">
    <property type="protein sequence ID" value="RRO17074.1"/>
    <property type="molecule type" value="Genomic_DNA"/>
</dbReference>
<dbReference type="Pfam" id="PF12728">
    <property type="entry name" value="HTH_17"/>
    <property type="match status" value="1"/>
</dbReference>
<accession>A0A426JV77</accession>
<comment type="caution">
    <text evidence="3">The sequence shown here is derived from an EMBL/GenBank/DDBJ whole genome shotgun (WGS) entry which is preliminary data.</text>
</comment>
<feature type="region of interest" description="Disordered" evidence="1">
    <location>
        <begin position="1"/>
        <end position="53"/>
    </location>
</feature>
<reference evidence="3 4" key="1">
    <citation type="submission" date="2018-11" db="EMBL/GenBank/DDBJ databases">
        <title>Saccharopolyspora rhizosphaerae sp. nov., an actinomycete isolated from rhizosphere soil in Thailand.</title>
        <authorList>
            <person name="Intra B."/>
            <person name="Euanorasetr J."/>
            <person name="Take A."/>
            <person name="Inahashi Y."/>
            <person name="Mori M."/>
            <person name="Panbangred W."/>
            <person name="Matsumoto A."/>
        </authorList>
    </citation>
    <scope>NUCLEOTIDE SEQUENCE [LARGE SCALE GENOMIC DNA]</scope>
    <source>
        <strain evidence="3 4">H219</strain>
    </source>
</reference>
<dbReference type="RefSeq" id="WP_125090415.1">
    <property type="nucleotide sequence ID" value="NZ_RSAA01000010.1"/>
</dbReference>
<evidence type="ECO:0000256" key="1">
    <source>
        <dbReference type="SAM" id="MobiDB-lite"/>
    </source>
</evidence>
<feature type="domain" description="Helix-turn-helix" evidence="2">
    <location>
        <begin position="55"/>
        <end position="99"/>
    </location>
</feature>
<dbReference type="OrthoDB" id="3788906at2"/>
<protein>
    <submittedName>
        <fullName evidence="3">DNA-binding protein</fullName>
    </submittedName>
</protein>
<evidence type="ECO:0000259" key="2">
    <source>
        <dbReference type="Pfam" id="PF12728"/>
    </source>
</evidence>
<proteinExistence type="predicted"/>
<organism evidence="3 4">
    <name type="scientific">Saccharopolyspora rhizosphaerae</name>
    <dbReference type="NCBI Taxonomy" id="2492662"/>
    <lineage>
        <taxon>Bacteria</taxon>
        <taxon>Bacillati</taxon>
        <taxon>Actinomycetota</taxon>
        <taxon>Actinomycetes</taxon>
        <taxon>Pseudonocardiales</taxon>
        <taxon>Pseudonocardiaceae</taxon>
        <taxon>Saccharopolyspora</taxon>
    </lineage>
</organism>
<feature type="compositionally biased region" description="Polar residues" evidence="1">
    <location>
        <begin position="1"/>
        <end position="12"/>
    </location>
</feature>
<evidence type="ECO:0000313" key="4">
    <source>
        <dbReference type="Proteomes" id="UP000274515"/>
    </source>
</evidence>
<keyword evidence="3" id="KW-0238">DNA-binding</keyword>
<name>A0A426JV77_9PSEU</name>